<accession>A9KRH6</accession>
<proteinExistence type="predicted"/>
<keyword evidence="1" id="KW-0812">Transmembrane</keyword>
<gene>
    <name evidence="2" type="ordered locus">Cphy_1678</name>
</gene>
<keyword evidence="1" id="KW-0472">Membrane</keyword>
<reference evidence="3" key="1">
    <citation type="submission" date="2007-11" db="EMBL/GenBank/DDBJ databases">
        <title>Complete genome sequence of Clostridium phytofermentans ISDg.</title>
        <authorList>
            <person name="Leschine S.B."/>
            <person name="Warnick T.A."/>
            <person name="Blanchard J.L."/>
            <person name="Schnell D.J."/>
            <person name="Petit E.L."/>
            <person name="LaTouf W.G."/>
            <person name="Copeland A."/>
            <person name="Lucas S."/>
            <person name="Lapidus A."/>
            <person name="Barry K."/>
            <person name="Glavina del Rio T."/>
            <person name="Dalin E."/>
            <person name="Tice H."/>
            <person name="Pitluck S."/>
            <person name="Kiss H."/>
            <person name="Brettin T."/>
            <person name="Bruce D."/>
            <person name="Detter J.C."/>
            <person name="Han C."/>
            <person name="Kuske C."/>
            <person name="Schmutz J."/>
            <person name="Larimer F."/>
            <person name="Land M."/>
            <person name="Hauser L."/>
            <person name="Kyrpides N."/>
            <person name="Kim E.A."/>
            <person name="Richardson P."/>
        </authorList>
    </citation>
    <scope>NUCLEOTIDE SEQUENCE [LARGE SCALE GENOMIC DNA]</scope>
    <source>
        <strain evidence="3">ATCC 700394 / DSM 18823 / ISDg</strain>
    </source>
</reference>
<evidence type="ECO:0000313" key="2">
    <source>
        <dbReference type="EMBL" id="ABX42050.1"/>
    </source>
</evidence>
<feature type="transmembrane region" description="Helical" evidence="1">
    <location>
        <begin position="9"/>
        <end position="29"/>
    </location>
</feature>
<protein>
    <submittedName>
        <fullName evidence="2">Uncharacterized protein</fullName>
    </submittedName>
</protein>
<dbReference type="HOGENOM" id="CLU_1076486_0_0_9"/>
<keyword evidence="3" id="KW-1185">Reference proteome</keyword>
<dbReference type="PROSITE" id="PS51257">
    <property type="entry name" value="PROKAR_LIPOPROTEIN"/>
    <property type="match status" value="1"/>
</dbReference>
<organism evidence="2 3">
    <name type="scientific">Lachnoclostridium phytofermentans (strain ATCC 700394 / DSM 18823 / ISDg)</name>
    <name type="common">Clostridium phytofermentans</name>
    <dbReference type="NCBI Taxonomy" id="357809"/>
    <lineage>
        <taxon>Bacteria</taxon>
        <taxon>Bacillati</taxon>
        <taxon>Bacillota</taxon>
        <taxon>Clostridia</taxon>
        <taxon>Lachnospirales</taxon>
        <taxon>Lachnospiraceae</taxon>
    </lineage>
</organism>
<dbReference type="STRING" id="357809.Cphy_1678"/>
<dbReference type="KEGG" id="cpy:Cphy_1678"/>
<evidence type="ECO:0000256" key="1">
    <source>
        <dbReference type="SAM" id="Phobius"/>
    </source>
</evidence>
<sequence precursor="true">MDWVLKRHILTAVAAVFSMLIVFGCWILTNELLNRQHLGLMNTVHTVSVMEPPEAELGAEPAKVTLSTQEIANILKVWQSSQTQHYHDPYDGQLTMEEAIKAANSGLSHFCESGVLPKELLESDFTQTNAFLFDVQAPIVVPPEGLPASNPAYSFWSVSVSNRGVSILLTLNAYTGQIWWAEIRLITQTLDFNSTNILDLLEEYEAYLGLSDSGSLNSNSDYATKSYENNHIGIIVYKKTGESGHYELLNFSLNQNVS</sequence>
<dbReference type="AlphaFoldDB" id="A9KRH6"/>
<name>A9KRH6_LACP7</name>
<evidence type="ECO:0000313" key="3">
    <source>
        <dbReference type="Proteomes" id="UP000000370"/>
    </source>
</evidence>
<dbReference type="Proteomes" id="UP000000370">
    <property type="component" value="Chromosome"/>
</dbReference>
<keyword evidence="1" id="KW-1133">Transmembrane helix</keyword>
<dbReference type="EMBL" id="CP000885">
    <property type="protein sequence ID" value="ABX42050.1"/>
    <property type="molecule type" value="Genomic_DNA"/>
</dbReference>